<evidence type="ECO:0000313" key="3">
    <source>
        <dbReference type="EMBL" id="MCB6939928.1"/>
    </source>
</evidence>
<dbReference type="Proteomes" id="UP000285209">
    <property type="component" value="Unassembled WGS sequence"/>
</dbReference>
<dbReference type="EMBL" id="JAJFBX010000001">
    <property type="protein sequence ID" value="MCC2745472.1"/>
    <property type="molecule type" value="Genomic_DNA"/>
</dbReference>
<dbReference type="RefSeq" id="WP_012742441.1">
    <property type="nucleotide sequence ID" value="NZ_AP031452.1"/>
</dbReference>
<dbReference type="Proteomes" id="UP000286341">
    <property type="component" value="Unassembled WGS sequence"/>
</dbReference>
<dbReference type="Proteomes" id="UP000266698">
    <property type="component" value="Unassembled WGS sequence"/>
</dbReference>
<evidence type="ECO:0000313" key="8">
    <source>
        <dbReference type="EMBL" id="RGW41087.1"/>
    </source>
</evidence>
<proteinExistence type="predicted"/>
<gene>
    <name evidence="13" type="ORF">DW001_01220</name>
    <name evidence="12" type="ORF">DW775_09240</name>
    <name evidence="11" type="ORF">DW948_00100</name>
    <name evidence="10" type="ORF">DW975_04040</name>
    <name evidence="7" type="ORF">DWV78_02260</name>
    <name evidence="8" type="ORF">DWV78_02280</name>
    <name evidence="9" type="ORF">DXA03_00060</name>
    <name evidence="2" type="ORF">ERS852417_01734</name>
    <name evidence="14" type="ORF">FYL37_00095</name>
    <name evidence="6" type="ORF">LD38_00525</name>
    <name evidence="3" type="ORF">LIZ56_16260</name>
    <name evidence="4" type="ORF">LK487_00195</name>
    <name evidence="5" type="ORF">LK487_00240</name>
</gene>
<keyword evidence="1" id="KW-1133">Transmembrane helix</keyword>
<accession>A0A174CVC3</accession>
<dbReference type="Proteomes" id="UP001197847">
    <property type="component" value="Unassembled WGS sequence"/>
</dbReference>
<evidence type="ECO:0000313" key="23">
    <source>
        <dbReference type="Proteomes" id="UP000324325"/>
    </source>
</evidence>
<feature type="transmembrane region" description="Helical" evidence="1">
    <location>
        <begin position="46"/>
        <end position="69"/>
    </location>
</feature>
<evidence type="ECO:0000313" key="20">
    <source>
        <dbReference type="Proteomes" id="UP000285209"/>
    </source>
</evidence>
<dbReference type="Proteomes" id="UP000324325">
    <property type="component" value="Unassembled WGS sequence"/>
</dbReference>
<evidence type="ECO:0000313" key="19">
    <source>
        <dbReference type="Proteomes" id="UP000284835"/>
    </source>
</evidence>
<reference evidence="17 18" key="3">
    <citation type="submission" date="2018-08" db="EMBL/GenBank/DDBJ databases">
        <title>A genome reference for cultivated species of the human gut microbiota.</title>
        <authorList>
            <person name="Zou Y."/>
            <person name="Xue W."/>
            <person name="Luo G."/>
        </authorList>
    </citation>
    <scope>NUCLEOTIDE SEQUENCE [LARGE SCALE GENOMIC DNA]</scope>
    <source>
        <strain evidence="7 22">AF12-8</strain>
        <strain evidence="13 17">AF36-2BH</strain>
        <strain evidence="12 19">AM30-13AC</strain>
        <strain evidence="11 21">AM44-1AT</strain>
        <strain evidence="10 18">AM48-7</strain>
        <strain evidence="9 20">AM54-25XD</strain>
    </source>
</reference>
<evidence type="ECO:0000313" key="5">
    <source>
        <dbReference type="EMBL" id="MCC2745472.1"/>
    </source>
</evidence>
<evidence type="ECO:0000313" key="11">
    <source>
        <dbReference type="EMBL" id="RHA16360.1"/>
    </source>
</evidence>
<evidence type="ECO:0000313" key="12">
    <source>
        <dbReference type="EMBL" id="RHD93706.1"/>
    </source>
</evidence>
<dbReference type="EMBL" id="JAJCJK010000121">
    <property type="protein sequence ID" value="MCB6939928.1"/>
    <property type="molecule type" value="Genomic_DNA"/>
</dbReference>
<evidence type="ECO:0000313" key="21">
    <source>
        <dbReference type="Proteomes" id="UP000286341"/>
    </source>
</evidence>
<dbReference type="Proteomes" id="UP001197684">
    <property type="component" value="Unassembled WGS sequence"/>
</dbReference>
<organism evidence="2 15">
    <name type="scientific">Agathobacter rectalis</name>
    <dbReference type="NCBI Taxonomy" id="39491"/>
    <lineage>
        <taxon>Bacteria</taxon>
        <taxon>Bacillati</taxon>
        <taxon>Bacillota</taxon>
        <taxon>Clostridia</taxon>
        <taxon>Lachnospirales</taxon>
        <taxon>Lachnospiraceae</taxon>
        <taxon>Agathobacter</taxon>
    </lineage>
</organism>
<dbReference type="EMBL" id="QSDV01000001">
    <property type="protein sequence ID" value="RGZ19960.1"/>
    <property type="molecule type" value="Genomic_DNA"/>
</dbReference>
<dbReference type="Proteomes" id="UP000284835">
    <property type="component" value="Unassembled WGS sequence"/>
</dbReference>
<dbReference type="EMBL" id="JAJFBX010000001">
    <property type="protein sequence ID" value="MCC2745464.1"/>
    <property type="molecule type" value="Genomic_DNA"/>
</dbReference>
<keyword evidence="1" id="KW-0812">Transmembrane</keyword>
<evidence type="ECO:0000313" key="2">
    <source>
        <dbReference type="EMBL" id="CUO17421.1"/>
    </source>
</evidence>
<evidence type="ECO:0000313" key="6">
    <source>
        <dbReference type="EMBL" id="PWE85136.1"/>
    </source>
</evidence>
<dbReference type="EMBL" id="CYYW01000011">
    <property type="protein sequence ID" value="CUO17421.1"/>
    <property type="molecule type" value="Genomic_DNA"/>
</dbReference>
<evidence type="ECO:0000313" key="18">
    <source>
        <dbReference type="Proteomes" id="UP000283431"/>
    </source>
</evidence>
<evidence type="ECO:0000313" key="4">
    <source>
        <dbReference type="EMBL" id="MCC2745464.1"/>
    </source>
</evidence>
<dbReference type="EMBL" id="JRFS01000001">
    <property type="protein sequence ID" value="PWE85136.1"/>
    <property type="molecule type" value="Genomic_DNA"/>
</dbReference>
<dbReference type="Proteomes" id="UP000095384">
    <property type="component" value="Unassembled WGS sequence"/>
</dbReference>
<evidence type="ECO:0000313" key="16">
    <source>
        <dbReference type="Proteomes" id="UP000245905"/>
    </source>
</evidence>
<dbReference type="EMBL" id="QSAE01000004">
    <property type="protein sequence ID" value="RGW41087.1"/>
    <property type="molecule type" value="Genomic_DNA"/>
</dbReference>
<evidence type="ECO:0000256" key="1">
    <source>
        <dbReference type="SAM" id="Phobius"/>
    </source>
</evidence>
<evidence type="ECO:0000313" key="15">
    <source>
        <dbReference type="Proteomes" id="UP000095384"/>
    </source>
</evidence>
<evidence type="ECO:0000313" key="10">
    <source>
        <dbReference type="EMBL" id="RGZ75989.1"/>
    </source>
</evidence>
<dbReference type="Proteomes" id="UP000283431">
    <property type="component" value="Unassembled WGS sequence"/>
</dbReference>
<reference evidence="3" key="7">
    <citation type="submission" date="2021-10" db="EMBL/GenBank/DDBJ databases">
        <title>Collection of gut derived symbiotic bacterial strains cultured from healthy donors.</title>
        <authorList>
            <person name="Lin H."/>
            <person name="Littmann E."/>
            <person name="Kohout C."/>
            <person name="Pamer E.G."/>
        </authorList>
    </citation>
    <scope>NUCLEOTIDE SEQUENCE</scope>
    <source>
        <strain evidence="3">DFI.9.42</strain>
    </source>
</reference>
<reference evidence="14 23" key="5">
    <citation type="submission" date="2019-09" db="EMBL/GenBank/DDBJ databases">
        <title>Strain-level analysis of Eubacterium rectale using genomes from metagenomes.</title>
        <authorList>
            <person name="Karcher N."/>
            <person name="Segata N."/>
        </authorList>
    </citation>
    <scope>NUCLEOTIDE SEQUENCE [LARGE SCALE GENOMIC DNA]</scope>
    <source>
        <strain evidence="14 23">L2-21</strain>
    </source>
</reference>
<dbReference type="OMA" id="RTHIGFF"/>
<protein>
    <submittedName>
        <fullName evidence="2">Uncharacterized protein</fullName>
    </submittedName>
</protein>
<dbReference type="EMBL" id="VSTG01000001">
    <property type="protein sequence ID" value="TYL60038.1"/>
    <property type="molecule type" value="Genomic_DNA"/>
</dbReference>
<evidence type="ECO:0000313" key="17">
    <source>
        <dbReference type="Proteomes" id="UP000266698"/>
    </source>
</evidence>
<dbReference type="AlphaFoldDB" id="A0A174CVC3"/>
<dbReference type="Proteomes" id="UP000286581">
    <property type="component" value="Unassembled WGS sequence"/>
</dbReference>
<dbReference type="Proteomes" id="UP000245905">
    <property type="component" value="Unassembled WGS sequence"/>
</dbReference>
<evidence type="ECO:0000313" key="7">
    <source>
        <dbReference type="EMBL" id="RGW41084.1"/>
    </source>
</evidence>
<dbReference type="EMBL" id="QSJS01000011">
    <property type="protein sequence ID" value="RHD93706.1"/>
    <property type="molecule type" value="Genomic_DNA"/>
</dbReference>
<sequence>MKKRIINYRLKIDNLLANPDKISKEEWKKILQEHLTQIAFFQHERLVHLIVTVTFAILTMMSIIASIMISNPMLLVLTLLFLVLLVPYIMHYYTLENEVQKMYTQYDEILKHLS</sequence>
<dbReference type="EMBL" id="QSEN01000005">
    <property type="protein sequence ID" value="RGZ75989.1"/>
    <property type="molecule type" value="Genomic_DNA"/>
</dbReference>
<dbReference type="EMBL" id="QSAE01000004">
    <property type="protein sequence ID" value="RGW41084.1"/>
    <property type="molecule type" value="Genomic_DNA"/>
</dbReference>
<dbReference type="EMBL" id="QSFB01000001">
    <property type="protein sequence ID" value="RHA16360.1"/>
    <property type="molecule type" value="Genomic_DNA"/>
</dbReference>
<reference evidence="4" key="6">
    <citation type="submission" date="2021-10" db="EMBL/GenBank/DDBJ databases">
        <title>Collection of gut derived symbiotic bacterial strains cultured from healthy donors.</title>
        <authorList>
            <person name="Lin H."/>
            <person name="Littmann E."/>
            <person name="Claire K."/>
            <person name="Pamer E."/>
        </authorList>
    </citation>
    <scope>NUCLEOTIDE SEQUENCE</scope>
    <source>
        <strain evidence="4">MSK.22.92</strain>
    </source>
</reference>
<dbReference type="EMBL" id="QRPB01000001">
    <property type="protein sequence ID" value="RHL83334.1"/>
    <property type="molecule type" value="Genomic_DNA"/>
</dbReference>
<evidence type="ECO:0000313" key="9">
    <source>
        <dbReference type="EMBL" id="RGZ19960.1"/>
    </source>
</evidence>
<evidence type="ECO:0000313" key="13">
    <source>
        <dbReference type="EMBL" id="RHL83334.1"/>
    </source>
</evidence>
<keyword evidence="1" id="KW-0472">Membrane</keyword>
<reference evidence="14 23" key="4">
    <citation type="submission" date="2019-08" db="EMBL/GenBank/DDBJ databases">
        <authorList>
            <person name="Duncan S."/>
            <person name="Walker A."/>
        </authorList>
    </citation>
    <scope>NUCLEOTIDE SEQUENCE [LARGE SCALE GENOMIC DNA]</scope>
    <source>
        <strain evidence="14 23">L2-21</strain>
    </source>
</reference>
<reference evidence="6 16" key="1">
    <citation type="submission" date="2014-09" db="EMBL/GenBank/DDBJ databases">
        <title>Butyrate-producing bacteria isolated from human gut.</title>
        <authorList>
            <person name="Zhang Q."/>
            <person name="Zhao L."/>
        </authorList>
    </citation>
    <scope>NUCLEOTIDE SEQUENCE [LARGE SCALE GENOMIC DNA]</scope>
    <source>
        <strain evidence="6 16">R22</strain>
    </source>
</reference>
<evidence type="ECO:0000313" key="22">
    <source>
        <dbReference type="Proteomes" id="UP000286581"/>
    </source>
</evidence>
<dbReference type="GeneID" id="86988409"/>
<evidence type="ECO:0000313" key="14">
    <source>
        <dbReference type="EMBL" id="TYL60038.1"/>
    </source>
</evidence>
<feature type="transmembrane region" description="Helical" evidence="1">
    <location>
        <begin position="75"/>
        <end position="95"/>
    </location>
</feature>
<name>A0A174CVC3_9FIRM</name>
<reference evidence="2 15" key="2">
    <citation type="submission" date="2015-09" db="EMBL/GenBank/DDBJ databases">
        <authorList>
            <consortium name="Pathogen Informatics"/>
        </authorList>
    </citation>
    <scope>NUCLEOTIDE SEQUENCE [LARGE SCALE GENOMIC DNA]</scope>
    <source>
        <strain evidence="2 15">2789STDY5608860</strain>
    </source>
</reference>